<proteinExistence type="predicted"/>
<protein>
    <recommendedName>
        <fullName evidence="3">Ubiquitin-activating enzyme E1 FCCH domain-containing protein</fullName>
    </recommendedName>
</protein>
<dbReference type="EMBL" id="LWQU01000136">
    <property type="protein sequence ID" value="OAN50695.1"/>
    <property type="molecule type" value="Genomic_DNA"/>
</dbReference>
<dbReference type="OrthoDB" id="5438497at2"/>
<keyword evidence="2" id="KW-1185">Reference proteome</keyword>
<evidence type="ECO:0000313" key="2">
    <source>
        <dbReference type="Proteomes" id="UP000078543"/>
    </source>
</evidence>
<evidence type="ECO:0008006" key="3">
    <source>
        <dbReference type="Google" id="ProtNLM"/>
    </source>
</evidence>
<organism evidence="1 2">
    <name type="scientific">Magnetospirillum moscoviense</name>
    <dbReference type="NCBI Taxonomy" id="1437059"/>
    <lineage>
        <taxon>Bacteria</taxon>
        <taxon>Pseudomonadati</taxon>
        <taxon>Pseudomonadota</taxon>
        <taxon>Alphaproteobacteria</taxon>
        <taxon>Rhodospirillales</taxon>
        <taxon>Rhodospirillaceae</taxon>
        <taxon>Magnetospirillum</taxon>
    </lineage>
</organism>
<dbReference type="STRING" id="1437059.A6A05_11865"/>
<dbReference type="Proteomes" id="UP000078543">
    <property type="component" value="Unassembled WGS sequence"/>
</dbReference>
<gene>
    <name evidence="1" type="ORF">A6A05_11865</name>
</gene>
<evidence type="ECO:0000313" key="1">
    <source>
        <dbReference type="EMBL" id="OAN50695.1"/>
    </source>
</evidence>
<name>A0A178MRI8_9PROT</name>
<comment type="caution">
    <text evidence="1">The sequence shown here is derived from an EMBL/GenBank/DDBJ whole genome shotgun (WGS) entry which is preliminary data.</text>
</comment>
<dbReference type="RefSeq" id="WP_068500060.1">
    <property type="nucleotide sequence ID" value="NZ_LWQU01000136.1"/>
</dbReference>
<sequence length="641" mass="68683">MKAPFQVYGFPLGRLDPDMAARADMKAYYQGGAEVLNMLPRALGGLDRRPGFTMRAEIPEAATGFRLAPFEAGTAARYLMVFLPGLIRLFHDGEQVHEISPTPWDAAKLAGLAWTQSQDTMLLLHKLVATRKLFRQGSHTSWTFDTVSFKNPPSWQWGADTAGTVTPSAKTGSATMTSSSADFAAPVDIGWTVRLPTGHGIITAKASDLVVTVDIKDELKDTNAVQPGDWSVEEPAWSDARGWPSVGTFRQGRLHLFGTTALAANGWCSRVNAPFDFFGSDEALADEAADLSCEDDGVNAAVGCISASRLIVTTTGGPFAVPQSPTTPENYDAERIARVKCSAIPPVEADGVVAFVSAGDDDLHQSIYELVYEEASESRFLCSDLALFSATTINAPVAMSARRGSGSNTAQYMYVVNGDGTMAVLHSRRAEKVTAWALWRTDGDFLDVAVVGNTVYVVTKRIIAGTTRYFLETLDEAALGDCSIRQTAEIPTATWTGLGLFDGHAVRVVADGAVAGTFTVAAGTITLDAPAASIEVALPFSWVVETMPVEAQLADGTLVGTMARVWKWAVHVQNAGTFRVNGRLVEHRRLDTARFDQAPTLKAGVIEGKDLGWSKSKPIRVEGDDLQPATILKVVAFLSAA</sequence>
<reference evidence="1 2" key="1">
    <citation type="submission" date="2016-04" db="EMBL/GenBank/DDBJ databases">
        <title>Draft genome sequence of freshwater magnetotactic bacteria Magnetospirillum marisnigri SP-1 and Magnetospirillum moscoviense BB-1.</title>
        <authorList>
            <person name="Koziaeva V."/>
            <person name="Dziuba M.V."/>
            <person name="Ivanov T.M."/>
            <person name="Kuznetsov B."/>
            <person name="Grouzdev D.S."/>
        </authorList>
    </citation>
    <scope>NUCLEOTIDE SEQUENCE [LARGE SCALE GENOMIC DNA]</scope>
    <source>
        <strain evidence="1 2">BB-1</strain>
    </source>
</reference>
<dbReference type="AlphaFoldDB" id="A0A178MRI8"/>
<accession>A0A178MRI8</accession>